<dbReference type="AlphaFoldDB" id="A0A2S7N2H5"/>
<keyword evidence="2" id="KW-1185">Reference proteome</keyword>
<gene>
    <name evidence="1" type="ORF">CYL18_06245</name>
</gene>
<organism evidence="1 2">
    <name type="scientific">Pradoshia eiseniae</name>
    <dbReference type="NCBI Taxonomy" id="2064768"/>
    <lineage>
        <taxon>Bacteria</taxon>
        <taxon>Bacillati</taxon>
        <taxon>Bacillota</taxon>
        <taxon>Bacilli</taxon>
        <taxon>Bacillales</taxon>
        <taxon>Bacillaceae</taxon>
        <taxon>Pradoshia</taxon>
    </lineage>
</organism>
<proteinExistence type="predicted"/>
<sequence>MLPGDSEVKNFCLKVSYKNSSTIKFSVDLHNKPEKLLEVLKLKVVLLNSGDVLYDGLIRDVGELETYTLKESDTAKTEELYYEISAYLDTAVGNEYMGSTELKADFKWWVDEKANLVRAPGKLDYSNVALSLGLITGSLLILKLSFRKNKKIGGEPDAK</sequence>
<evidence type="ECO:0000313" key="2">
    <source>
        <dbReference type="Proteomes" id="UP000239663"/>
    </source>
</evidence>
<reference evidence="1 2" key="1">
    <citation type="submission" date="2017-12" db="EMBL/GenBank/DDBJ databases">
        <title>Taxonomic description and draft genome of Pradoshia cofamensis Gen. nov., sp. nov., a thermotolerant bacillale isolated from anterior gut of earthworm Eisenia fetida.</title>
        <authorList>
            <person name="Saha T."/>
            <person name="Chakraborty R."/>
        </authorList>
    </citation>
    <scope>NUCLEOTIDE SEQUENCE [LARGE SCALE GENOMIC DNA]</scope>
    <source>
        <strain evidence="1 2">EAG3</strain>
    </source>
</reference>
<accession>A0A2S7N2H5</accession>
<evidence type="ECO:0000313" key="1">
    <source>
        <dbReference type="EMBL" id="PQD96195.1"/>
    </source>
</evidence>
<protein>
    <submittedName>
        <fullName evidence="1">Uncharacterized protein</fullName>
    </submittedName>
</protein>
<name>A0A2S7N2H5_9BACI</name>
<comment type="caution">
    <text evidence="1">The sequence shown here is derived from an EMBL/GenBank/DDBJ whole genome shotgun (WGS) entry which is preliminary data.</text>
</comment>
<dbReference type="Proteomes" id="UP000239663">
    <property type="component" value="Unassembled WGS sequence"/>
</dbReference>
<dbReference type="EMBL" id="PKOZ01000002">
    <property type="protein sequence ID" value="PQD96195.1"/>
    <property type="molecule type" value="Genomic_DNA"/>
</dbReference>